<evidence type="ECO:0000313" key="2">
    <source>
        <dbReference type="Proteomes" id="UP000024635"/>
    </source>
</evidence>
<gene>
    <name evidence="1" type="primary">Acey_s0079.g1262</name>
    <name evidence="1" type="ORF">Y032_0079g1262</name>
</gene>
<accession>A0A016TT42</accession>
<name>A0A016TT42_9BILA</name>
<proteinExistence type="predicted"/>
<dbReference type="EMBL" id="JARK01001415">
    <property type="protein sequence ID" value="EYC05931.1"/>
    <property type="molecule type" value="Genomic_DNA"/>
</dbReference>
<evidence type="ECO:0000313" key="1">
    <source>
        <dbReference type="EMBL" id="EYC05931.1"/>
    </source>
</evidence>
<dbReference type="Proteomes" id="UP000024635">
    <property type="component" value="Unassembled WGS sequence"/>
</dbReference>
<organism evidence="1 2">
    <name type="scientific">Ancylostoma ceylanicum</name>
    <dbReference type="NCBI Taxonomy" id="53326"/>
    <lineage>
        <taxon>Eukaryota</taxon>
        <taxon>Metazoa</taxon>
        <taxon>Ecdysozoa</taxon>
        <taxon>Nematoda</taxon>
        <taxon>Chromadorea</taxon>
        <taxon>Rhabditida</taxon>
        <taxon>Rhabditina</taxon>
        <taxon>Rhabditomorpha</taxon>
        <taxon>Strongyloidea</taxon>
        <taxon>Ancylostomatidae</taxon>
        <taxon>Ancylostomatinae</taxon>
        <taxon>Ancylostoma</taxon>
    </lineage>
</organism>
<protein>
    <submittedName>
        <fullName evidence="1">Uncharacterized protein</fullName>
    </submittedName>
</protein>
<sequence length="73" mass="8116">MFTFHKDMTLNAKCTTGRAHGRERVNYGSCSFTGDPSNTSGQLSIKISVRAVLEFLSKVRFLQKKISPDFTSA</sequence>
<dbReference type="AlphaFoldDB" id="A0A016TT42"/>
<reference evidence="2" key="1">
    <citation type="journal article" date="2015" name="Nat. Genet.">
        <title>The genome and transcriptome of the zoonotic hookworm Ancylostoma ceylanicum identify infection-specific gene families.</title>
        <authorList>
            <person name="Schwarz E.M."/>
            <person name="Hu Y."/>
            <person name="Antoshechkin I."/>
            <person name="Miller M.M."/>
            <person name="Sternberg P.W."/>
            <person name="Aroian R.V."/>
        </authorList>
    </citation>
    <scope>NUCLEOTIDE SEQUENCE</scope>
    <source>
        <strain evidence="2">HY135</strain>
    </source>
</reference>
<keyword evidence="2" id="KW-1185">Reference proteome</keyword>
<comment type="caution">
    <text evidence="1">The sequence shown here is derived from an EMBL/GenBank/DDBJ whole genome shotgun (WGS) entry which is preliminary data.</text>
</comment>